<dbReference type="SUPFAM" id="SSF52402">
    <property type="entry name" value="Adenine nucleotide alpha hydrolases-like"/>
    <property type="match status" value="2"/>
</dbReference>
<dbReference type="Proteomes" id="UP000830115">
    <property type="component" value="Chromosome"/>
</dbReference>
<dbReference type="EMBL" id="CP086322">
    <property type="protein sequence ID" value="UQA90957.1"/>
    <property type="molecule type" value="Genomic_DNA"/>
</dbReference>
<dbReference type="PRINTS" id="PR01438">
    <property type="entry name" value="UNVRSLSTRESS"/>
</dbReference>
<dbReference type="PANTHER" id="PTHR46553">
    <property type="entry name" value="ADENINE NUCLEOTIDE ALPHA HYDROLASES-LIKE SUPERFAMILY PROTEIN"/>
    <property type="match status" value="1"/>
</dbReference>
<keyword evidence="4" id="KW-1185">Reference proteome</keyword>
<evidence type="ECO:0000256" key="1">
    <source>
        <dbReference type="ARBA" id="ARBA00008791"/>
    </source>
</evidence>
<feature type="domain" description="UspA" evidence="2">
    <location>
        <begin position="162"/>
        <end position="290"/>
    </location>
</feature>
<evidence type="ECO:0000313" key="3">
    <source>
        <dbReference type="EMBL" id="UQA90957.1"/>
    </source>
</evidence>
<evidence type="ECO:0000313" key="4">
    <source>
        <dbReference type="Proteomes" id="UP000830115"/>
    </source>
</evidence>
<dbReference type="InterPro" id="IPR006016">
    <property type="entry name" value="UspA"/>
</dbReference>
<dbReference type="InterPro" id="IPR006015">
    <property type="entry name" value="Universal_stress_UspA"/>
</dbReference>
<dbReference type="RefSeq" id="WP_248861737.1">
    <property type="nucleotide sequence ID" value="NZ_CP086322.1"/>
</dbReference>
<feature type="domain" description="UspA" evidence="2">
    <location>
        <begin position="8"/>
        <end position="150"/>
    </location>
</feature>
<gene>
    <name evidence="3" type="ORF">K9S39_02835</name>
</gene>
<dbReference type="InterPro" id="IPR014729">
    <property type="entry name" value="Rossmann-like_a/b/a_fold"/>
</dbReference>
<dbReference type="Pfam" id="PF00582">
    <property type="entry name" value="Usp"/>
    <property type="match status" value="2"/>
</dbReference>
<organism evidence="3 4">
    <name type="scientific">Streptomyces halobius</name>
    <dbReference type="NCBI Taxonomy" id="2879846"/>
    <lineage>
        <taxon>Bacteria</taxon>
        <taxon>Bacillati</taxon>
        <taxon>Actinomycetota</taxon>
        <taxon>Actinomycetes</taxon>
        <taxon>Kitasatosporales</taxon>
        <taxon>Streptomycetaceae</taxon>
        <taxon>Streptomyces</taxon>
    </lineage>
</organism>
<accession>A0ABY4LZN1</accession>
<protein>
    <submittedName>
        <fullName evidence="3">Universal stress protein</fullName>
    </submittedName>
</protein>
<proteinExistence type="inferred from homology"/>
<reference evidence="3" key="1">
    <citation type="submission" date="2021-10" db="EMBL/GenBank/DDBJ databases">
        <title>Streptomyces nigrumlapis sp.nov.,an antimicrobial producing actinobacterium isolated from Black Gobi rocks.</title>
        <authorList>
            <person name="Wen Y."/>
            <person name="Zhang W."/>
            <person name="Liu X.G."/>
        </authorList>
    </citation>
    <scope>NUCLEOTIDE SEQUENCE</scope>
    <source>
        <strain evidence="3">ST13-2-2</strain>
    </source>
</reference>
<comment type="similarity">
    <text evidence="1">Belongs to the universal stress protein A family.</text>
</comment>
<dbReference type="Gene3D" id="3.40.50.620">
    <property type="entry name" value="HUPs"/>
    <property type="match status" value="2"/>
</dbReference>
<sequence length="296" mass="32402">MTTPSPGRRPVVVGVESDARHRVPLAWAADEAQRRGVPLAVVHAQGWATVRVTEKAQLPSWQKWKHALHRTGEHTLSEAVKFAEQRHPELTVTGLLAEGEPSWVLREQSPEAGMIVLGSAFLSTRQELFTSAAVALPVMAQARCPVAVVREWEHTAQERPYVVVGVDGSPTSQAAIDFAFEEAALRRAMLRAIYVWQPTMLGNLDEDAARRECRTVLYEAVSGRTESYPDVDLHHEVMSGHPVEVLVRESRHALALVTGTRGRGGFAGMLLGSVSQGVLHHAECPIVAVPRPHGGW</sequence>
<dbReference type="PANTHER" id="PTHR46553:SF3">
    <property type="entry name" value="ADENINE NUCLEOTIDE ALPHA HYDROLASES-LIKE SUPERFAMILY PROTEIN"/>
    <property type="match status" value="1"/>
</dbReference>
<evidence type="ECO:0000259" key="2">
    <source>
        <dbReference type="Pfam" id="PF00582"/>
    </source>
</evidence>
<name>A0ABY4LZN1_9ACTN</name>